<evidence type="ECO:0000256" key="1">
    <source>
        <dbReference type="ARBA" id="ARBA00004651"/>
    </source>
</evidence>
<dbReference type="PROSITE" id="PS00211">
    <property type="entry name" value="ABC_TRANSPORTER_1"/>
    <property type="match status" value="1"/>
</dbReference>
<protein>
    <submittedName>
        <fullName evidence="10">ATP-binding cassette subfamily C protein CydC</fullName>
    </submittedName>
</protein>
<comment type="subcellular location">
    <subcellularLocation>
        <location evidence="1">Cell membrane</location>
        <topology evidence="1">Multi-pass membrane protein</topology>
    </subcellularLocation>
</comment>
<dbReference type="PANTHER" id="PTHR24221:SF590">
    <property type="entry name" value="COMPONENT LINKED WITH THE ASSEMBLY OF CYTOCHROME' TRANSPORT TRANSMEMBRANE ATP-BINDING PROTEIN ABC TRANSPORTER CYDD-RELATED"/>
    <property type="match status" value="1"/>
</dbReference>
<dbReference type="InterPro" id="IPR014223">
    <property type="entry name" value="ABC_CydC/D"/>
</dbReference>
<feature type="transmembrane region" description="Helical" evidence="7">
    <location>
        <begin position="204"/>
        <end position="220"/>
    </location>
</feature>
<dbReference type="InterPro" id="IPR027417">
    <property type="entry name" value="P-loop_NTPase"/>
</dbReference>
<reference evidence="10 11" key="1">
    <citation type="submission" date="2019-03" db="EMBL/GenBank/DDBJ databases">
        <title>Genomic Encyclopedia of Type Strains, Phase IV (KMG-IV): sequencing the most valuable type-strain genomes for metagenomic binning, comparative biology and taxonomic classification.</title>
        <authorList>
            <person name="Goeker M."/>
        </authorList>
    </citation>
    <scope>NUCLEOTIDE SEQUENCE [LARGE SCALE GENOMIC DNA]</scope>
    <source>
        <strain evidence="10 11">DSM 18577</strain>
    </source>
</reference>
<dbReference type="PANTHER" id="PTHR24221">
    <property type="entry name" value="ATP-BINDING CASSETTE SUB-FAMILY B"/>
    <property type="match status" value="1"/>
</dbReference>
<evidence type="ECO:0000313" key="10">
    <source>
        <dbReference type="EMBL" id="TCK46604.1"/>
    </source>
</evidence>
<evidence type="ECO:0000256" key="3">
    <source>
        <dbReference type="ARBA" id="ARBA00022741"/>
    </source>
</evidence>
<evidence type="ECO:0000259" key="9">
    <source>
        <dbReference type="PROSITE" id="PS50929"/>
    </source>
</evidence>
<dbReference type="InterPro" id="IPR039421">
    <property type="entry name" value="Type_1_exporter"/>
</dbReference>
<dbReference type="GO" id="GO:0005524">
    <property type="term" value="F:ATP binding"/>
    <property type="evidence" value="ECO:0007669"/>
    <property type="project" value="UniProtKB-KW"/>
</dbReference>
<keyword evidence="4 10" id="KW-0067">ATP-binding</keyword>
<feature type="transmembrane region" description="Helical" evidence="7">
    <location>
        <begin position="20"/>
        <end position="45"/>
    </location>
</feature>
<accession>A0A4R1J7V9</accession>
<keyword evidence="5 7" id="KW-1133">Transmembrane helix</keyword>
<dbReference type="PROSITE" id="PS50929">
    <property type="entry name" value="ABC_TM1F"/>
    <property type="match status" value="1"/>
</dbReference>
<evidence type="ECO:0000313" key="11">
    <source>
        <dbReference type="Proteomes" id="UP000295565"/>
    </source>
</evidence>
<dbReference type="GO" id="GO:0005886">
    <property type="term" value="C:plasma membrane"/>
    <property type="evidence" value="ECO:0007669"/>
    <property type="project" value="UniProtKB-SubCell"/>
</dbReference>
<feature type="domain" description="ABC transporter" evidence="8">
    <location>
        <begin position="339"/>
        <end position="546"/>
    </location>
</feature>
<dbReference type="InterPro" id="IPR003439">
    <property type="entry name" value="ABC_transporter-like_ATP-bd"/>
</dbReference>
<evidence type="ECO:0000256" key="6">
    <source>
        <dbReference type="ARBA" id="ARBA00023136"/>
    </source>
</evidence>
<dbReference type="RefSeq" id="WP_131914286.1">
    <property type="nucleotide sequence ID" value="NZ_OU594967.1"/>
</dbReference>
<feature type="transmembrane region" description="Helical" evidence="7">
    <location>
        <begin position="143"/>
        <end position="159"/>
    </location>
</feature>
<evidence type="ECO:0000256" key="2">
    <source>
        <dbReference type="ARBA" id="ARBA00022692"/>
    </source>
</evidence>
<organism evidence="10 11">
    <name type="scientific">Celerinatantimonas diazotrophica</name>
    <dbReference type="NCBI Taxonomy" id="412034"/>
    <lineage>
        <taxon>Bacteria</taxon>
        <taxon>Pseudomonadati</taxon>
        <taxon>Pseudomonadota</taxon>
        <taxon>Gammaproteobacteria</taxon>
        <taxon>Celerinatantimonadaceae</taxon>
        <taxon>Celerinatantimonas</taxon>
    </lineage>
</organism>
<dbReference type="SUPFAM" id="SSF52540">
    <property type="entry name" value="P-loop containing nucleoside triphosphate hydrolases"/>
    <property type="match status" value="1"/>
</dbReference>
<dbReference type="AlphaFoldDB" id="A0A4R1J7V9"/>
<keyword evidence="3" id="KW-0547">Nucleotide-binding</keyword>
<dbReference type="InterPro" id="IPR017871">
    <property type="entry name" value="ABC_transporter-like_CS"/>
</dbReference>
<gene>
    <name evidence="10" type="ORF">EV690_3555</name>
</gene>
<feature type="transmembrane region" description="Helical" evidence="7">
    <location>
        <begin position="51"/>
        <end position="73"/>
    </location>
</feature>
<dbReference type="Gene3D" id="3.40.50.300">
    <property type="entry name" value="P-loop containing nucleotide triphosphate hydrolases"/>
    <property type="match status" value="1"/>
</dbReference>
<feature type="transmembrane region" description="Helical" evidence="7">
    <location>
        <begin position="280"/>
        <end position="304"/>
    </location>
</feature>
<comment type="caution">
    <text evidence="10">The sequence shown here is derived from an EMBL/GenBank/DDBJ whole genome shotgun (WGS) entry which is preliminary data.</text>
</comment>
<dbReference type="NCBIfam" id="TIGR02868">
    <property type="entry name" value="CydC"/>
    <property type="match status" value="1"/>
</dbReference>
<keyword evidence="6 7" id="KW-0472">Membrane</keyword>
<dbReference type="SUPFAM" id="SSF90123">
    <property type="entry name" value="ABC transporter transmembrane region"/>
    <property type="match status" value="1"/>
</dbReference>
<keyword evidence="2 7" id="KW-0812">Transmembrane</keyword>
<dbReference type="InterPro" id="IPR003593">
    <property type="entry name" value="AAA+_ATPase"/>
</dbReference>
<dbReference type="OrthoDB" id="6336411at2"/>
<dbReference type="InterPro" id="IPR036640">
    <property type="entry name" value="ABC1_TM_sf"/>
</dbReference>
<evidence type="ECO:0000256" key="5">
    <source>
        <dbReference type="ARBA" id="ARBA00022989"/>
    </source>
</evidence>
<dbReference type="Proteomes" id="UP000295565">
    <property type="component" value="Unassembled WGS sequence"/>
</dbReference>
<dbReference type="GO" id="GO:0016887">
    <property type="term" value="F:ATP hydrolysis activity"/>
    <property type="evidence" value="ECO:0007669"/>
    <property type="project" value="InterPro"/>
</dbReference>
<dbReference type="Pfam" id="PF00005">
    <property type="entry name" value="ABC_tran"/>
    <property type="match status" value="1"/>
</dbReference>
<dbReference type="SMART" id="SM00382">
    <property type="entry name" value="AAA"/>
    <property type="match status" value="1"/>
</dbReference>
<feature type="transmembrane region" description="Helical" evidence="7">
    <location>
        <begin position="250"/>
        <end position="268"/>
    </location>
</feature>
<dbReference type="InterPro" id="IPR011527">
    <property type="entry name" value="ABC1_TM_dom"/>
</dbReference>
<feature type="transmembrane region" description="Helical" evidence="7">
    <location>
        <begin position="165"/>
        <end position="183"/>
    </location>
</feature>
<dbReference type="GO" id="GO:0140359">
    <property type="term" value="F:ABC-type transporter activity"/>
    <property type="evidence" value="ECO:0007669"/>
    <property type="project" value="InterPro"/>
</dbReference>
<name>A0A4R1J7V9_9GAMM</name>
<keyword evidence="11" id="KW-1185">Reference proteome</keyword>
<dbReference type="GO" id="GO:0034775">
    <property type="term" value="P:glutathione transmembrane transport"/>
    <property type="evidence" value="ECO:0007669"/>
    <property type="project" value="InterPro"/>
</dbReference>
<evidence type="ECO:0000256" key="4">
    <source>
        <dbReference type="ARBA" id="ARBA00022840"/>
    </source>
</evidence>
<proteinExistence type="predicted"/>
<evidence type="ECO:0000259" key="8">
    <source>
        <dbReference type="PROSITE" id="PS50893"/>
    </source>
</evidence>
<sequence length="549" mass="60929">MKANQKLTIRSLTKNQSGMLWLALSLGVISTLSGVFLLAISGWFITAAGLAGVMGITISFNYFTPGALIRLMAILRTSGRYFEQLTAHHHLLSLLKDLRLWIWQQLTAHPFVQHLKIGALLQRIVNDVDLINSWPLKVWMPRIYAYVCCATYLLVIYFWAPVTFIPMASGLLINAIVLPWLSYRLGRKLVWRLQMIGVYRRTRFINLFGALVTLLIRGRWQNYAQRLFHLDEKQFAYEYRMQLIAAGTRHMMLAIIALTIMSSSLLAMNNLESGQINGSVFAGLLFALLGLNEVLSNLATAFIGTAQAQVGIKRLNQLQPQESIIPPDVNTPSEPLKQIRLEQASIRKAGAVNGLEDMTFTIELGSKIWLKGPSGIGKSTLLDALANQLNPDKGQIIYNETPVSLEKRLSYQAQIGYLSQTPYIFNQSLANNLRLGQPSASDDDLLAVLEAVALDHWVKSLPKGIHTLLGPQGNDISGGQARRLALARVLLQRPTLMLLDEPFEGLDKQTIETVSEALKGTYAPAILVIASHLETPMLGTFTTMKLAAS</sequence>
<dbReference type="PROSITE" id="PS50893">
    <property type="entry name" value="ABC_TRANSPORTER_2"/>
    <property type="match status" value="1"/>
</dbReference>
<dbReference type="EMBL" id="SMGD01000018">
    <property type="protein sequence ID" value="TCK46604.1"/>
    <property type="molecule type" value="Genomic_DNA"/>
</dbReference>
<dbReference type="Gene3D" id="1.20.1560.10">
    <property type="entry name" value="ABC transporter type 1, transmembrane domain"/>
    <property type="match status" value="1"/>
</dbReference>
<evidence type="ECO:0000256" key="7">
    <source>
        <dbReference type="SAM" id="Phobius"/>
    </source>
</evidence>
<feature type="domain" description="ABC transmembrane type-1" evidence="9">
    <location>
        <begin position="21"/>
        <end position="307"/>
    </location>
</feature>
<dbReference type="GO" id="GO:0045454">
    <property type="term" value="P:cell redox homeostasis"/>
    <property type="evidence" value="ECO:0007669"/>
    <property type="project" value="InterPro"/>
</dbReference>